<dbReference type="InterPro" id="IPR012347">
    <property type="entry name" value="Ferritin-like"/>
</dbReference>
<dbReference type="InterPro" id="IPR047114">
    <property type="entry name" value="YciF"/>
</dbReference>
<reference evidence="2 3" key="1">
    <citation type="submission" date="2018-04" db="EMBL/GenBank/DDBJ databases">
        <title>Draft Genome Sequence of Phosphate-Solubilizing Chryseobacterium sp. ISE14 that is a Biocontrol and Plant Growth-Promoting Rhizobacterium Isolated from Cucumber.</title>
        <authorList>
            <person name="Jeong J.-J."/>
            <person name="Sang M.K."/>
            <person name="Choi I.-G."/>
            <person name="Kim K.D."/>
        </authorList>
    </citation>
    <scope>NUCLEOTIDE SEQUENCE [LARGE SCALE GENOMIC DNA]</scope>
    <source>
        <strain evidence="2 3">ISE14</strain>
    </source>
</reference>
<dbReference type="RefSeq" id="WP_109710821.1">
    <property type="nucleotide sequence ID" value="NZ_PPED02000001.1"/>
</dbReference>
<dbReference type="CDD" id="cd07909">
    <property type="entry name" value="YciF"/>
    <property type="match status" value="1"/>
</dbReference>
<dbReference type="PANTHER" id="PTHR30565:SF9">
    <property type="entry name" value="PROTEIN YCIF"/>
    <property type="match status" value="1"/>
</dbReference>
<evidence type="ECO:0000256" key="1">
    <source>
        <dbReference type="SAM" id="MobiDB-lite"/>
    </source>
</evidence>
<sequence length="201" mass="22606">MATKISDTKSITGASESSDTTEKPSTSKKSTDKDGKESSKLYQFFVSALKDIYFAEDVIIEALDKMQEAATTEELKEAFEDHQLQTKRHLSRVEKVFRLLDETPEKKECEAIKGMIKECEEIIKSTDDGSMTRDAALIIAAQKVEHYEIATYGGLVQLALTMGHDTAANLLEQTLQEEEDTDYNLTEIAENYINFDAEQED</sequence>
<dbReference type="OrthoDB" id="9795056at2"/>
<dbReference type="PANTHER" id="PTHR30565">
    <property type="entry name" value="PROTEIN YCIF"/>
    <property type="match status" value="1"/>
</dbReference>
<feature type="compositionally biased region" description="Low complexity" evidence="1">
    <location>
        <begin position="15"/>
        <end position="28"/>
    </location>
</feature>
<dbReference type="SUPFAM" id="SSF47240">
    <property type="entry name" value="Ferritin-like"/>
    <property type="match status" value="1"/>
</dbReference>
<comment type="caution">
    <text evidence="2">The sequence shown here is derived from an EMBL/GenBank/DDBJ whole genome shotgun (WGS) entry which is preliminary data.</text>
</comment>
<dbReference type="Gene3D" id="1.20.1260.10">
    <property type="match status" value="1"/>
</dbReference>
<keyword evidence="3" id="KW-1185">Reference proteome</keyword>
<dbReference type="InterPro" id="IPR010287">
    <property type="entry name" value="DUF892_YciF-like"/>
</dbReference>
<proteinExistence type="predicted"/>
<dbReference type="Pfam" id="PF05974">
    <property type="entry name" value="DUF892"/>
    <property type="match status" value="1"/>
</dbReference>
<accession>A0A316XDM5</accession>
<name>A0A316XDM5_9FLAO</name>
<protein>
    <submittedName>
        <fullName evidence="2">Ferritin-like domain-containing protein</fullName>
    </submittedName>
</protein>
<dbReference type="Proteomes" id="UP000236594">
    <property type="component" value="Unassembled WGS sequence"/>
</dbReference>
<evidence type="ECO:0000313" key="3">
    <source>
        <dbReference type="Proteomes" id="UP000236594"/>
    </source>
</evidence>
<dbReference type="InterPro" id="IPR009078">
    <property type="entry name" value="Ferritin-like_SF"/>
</dbReference>
<organism evidence="2 3">
    <name type="scientific">Chryseobacterium phosphatilyticum</name>
    <dbReference type="NCBI Taxonomy" id="475075"/>
    <lineage>
        <taxon>Bacteria</taxon>
        <taxon>Pseudomonadati</taxon>
        <taxon>Bacteroidota</taxon>
        <taxon>Flavobacteriia</taxon>
        <taxon>Flavobacteriales</taxon>
        <taxon>Weeksellaceae</taxon>
        <taxon>Chryseobacterium group</taxon>
        <taxon>Chryseobacterium</taxon>
    </lineage>
</organism>
<evidence type="ECO:0000313" key="2">
    <source>
        <dbReference type="EMBL" id="PWN71942.1"/>
    </source>
</evidence>
<dbReference type="AlphaFoldDB" id="A0A316XDM5"/>
<feature type="region of interest" description="Disordered" evidence="1">
    <location>
        <begin position="1"/>
        <end position="37"/>
    </location>
</feature>
<gene>
    <name evidence="2" type="ORF">C1631_004820</name>
</gene>
<dbReference type="EMBL" id="PPED02000001">
    <property type="protein sequence ID" value="PWN71942.1"/>
    <property type="molecule type" value="Genomic_DNA"/>
</dbReference>